<organism evidence="2 3">
    <name type="scientific">Sinisalibacter aestuarii</name>
    <dbReference type="NCBI Taxonomy" id="2949426"/>
    <lineage>
        <taxon>Bacteria</taxon>
        <taxon>Pseudomonadati</taxon>
        <taxon>Pseudomonadota</taxon>
        <taxon>Alphaproteobacteria</taxon>
        <taxon>Rhodobacterales</taxon>
        <taxon>Roseobacteraceae</taxon>
        <taxon>Sinisalibacter</taxon>
    </lineage>
</organism>
<reference evidence="2" key="1">
    <citation type="journal article" date="2023" name="Int. J. Syst. Evol. Microbiol.">
        <title>Sinisalibacter aestuarii sp. nov., isolated from estuarine sediment of the Arakawa River.</title>
        <authorList>
            <person name="Arafat S.T."/>
            <person name="Hirano S."/>
            <person name="Sato A."/>
            <person name="Takeuchi K."/>
            <person name="Yasuda T."/>
            <person name="Terahara T."/>
            <person name="Hamada M."/>
            <person name="Kobayashi T."/>
        </authorList>
    </citation>
    <scope>NUCLEOTIDE SEQUENCE</scope>
    <source>
        <strain evidence="2">B-399</strain>
    </source>
</reference>
<dbReference type="EMBL" id="BROH01000006">
    <property type="protein sequence ID" value="GKY88401.1"/>
    <property type="molecule type" value="Genomic_DNA"/>
</dbReference>
<proteinExistence type="predicted"/>
<evidence type="ECO:0000313" key="3">
    <source>
        <dbReference type="Proteomes" id="UP001144205"/>
    </source>
</evidence>
<dbReference type="InterPro" id="IPR014922">
    <property type="entry name" value="YdhG-like"/>
</dbReference>
<evidence type="ECO:0000259" key="1">
    <source>
        <dbReference type="Pfam" id="PF08818"/>
    </source>
</evidence>
<evidence type="ECO:0000313" key="2">
    <source>
        <dbReference type="EMBL" id="GKY88401.1"/>
    </source>
</evidence>
<dbReference type="Pfam" id="PF08818">
    <property type="entry name" value="DUF1801"/>
    <property type="match status" value="1"/>
</dbReference>
<keyword evidence="3" id="KW-1185">Reference proteome</keyword>
<accession>A0ABQ5LVK9</accession>
<comment type="caution">
    <text evidence="2">The sequence shown here is derived from an EMBL/GenBank/DDBJ whole genome shotgun (WGS) entry which is preliminary data.</text>
</comment>
<sequence length="144" mass="15476">MATSGNKTGPTGANVSLFLDAVGHPTRRADAHALDALFREVTGWAPRMWGPTIVGYGSYAYRYESGREGEFLATGFSPRKASLVLYIMPGYAGYGDLLAGLGKHKFGKSCLYINKLSDVDEGALRRLIRAGLDDLAAKYPVSPS</sequence>
<dbReference type="RefSeq" id="WP_281842442.1">
    <property type="nucleotide sequence ID" value="NZ_BROH01000006.1"/>
</dbReference>
<protein>
    <recommendedName>
        <fullName evidence="1">YdhG-like domain-containing protein</fullName>
    </recommendedName>
</protein>
<dbReference type="Proteomes" id="UP001144205">
    <property type="component" value="Unassembled WGS sequence"/>
</dbReference>
<feature type="domain" description="YdhG-like" evidence="1">
    <location>
        <begin position="27"/>
        <end position="130"/>
    </location>
</feature>
<name>A0ABQ5LVK9_9RHOB</name>
<gene>
    <name evidence="2" type="ORF">STA1M1_22700</name>
</gene>